<protein>
    <submittedName>
        <fullName evidence="2">Uncharacterized protein</fullName>
    </submittedName>
</protein>
<keyword evidence="1" id="KW-0732">Signal</keyword>
<name>A0A517ZW12_9PLAN</name>
<dbReference type="KEGG" id="sdyn:Mal52_51950"/>
<organism evidence="2 3">
    <name type="scientific">Symmachiella dynata</name>
    <dbReference type="NCBI Taxonomy" id="2527995"/>
    <lineage>
        <taxon>Bacteria</taxon>
        <taxon>Pseudomonadati</taxon>
        <taxon>Planctomycetota</taxon>
        <taxon>Planctomycetia</taxon>
        <taxon>Planctomycetales</taxon>
        <taxon>Planctomycetaceae</taxon>
        <taxon>Symmachiella</taxon>
    </lineage>
</organism>
<evidence type="ECO:0000313" key="2">
    <source>
        <dbReference type="EMBL" id="QDU46673.1"/>
    </source>
</evidence>
<dbReference type="EMBL" id="CP036276">
    <property type="protein sequence ID" value="QDU46673.1"/>
    <property type="molecule type" value="Genomic_DNA"/>
</dbReference>
<reference evidence="2 3" key="1">
    <citation type="submission" date="2019-02" db="EMBL/GenBank/DDBJ databases">
        <title>Deep-cultivation of Planctomycetes and their phenomic and genomic characterization uncovers novel biology.</title>
        <authorList>
            <person name="Wiegand S."/>
            <person name="Jogler M."/>
            <person name="Boedeker C."/>
            <person name="Pinto D."/>
            <person name="Vollmers J."/>
            <person name="Rivas-Marin E."/>
            <person name="Kohn T."/>
            <person name="Peeters S.H."/>
            <person name="Heuer A."/>
            <person name="Rast P."/>
            <person name="Oberbeckmann S."/>
            <person name="Bunk B."/>
            <person name="Jeske O."/>
            <person name="Meyerdierks A."/>
            <person name="Storesund J.E."/>
            <person name="Kallscheuer N."/>
            <person name="Luecker S."/>
            <person name="Lage O.M."/>
            <person name="Pohl T."/>
            <person name="Merkel B.J."/>
            <person name="Hornburger P."/>
            <person name="Mueller R.-W."/>
            <person name="Bruemmer F."/>
            <person name="Labrenz M."/>
            <person name="Spormann A.M."/>
            <person name="Op den Camp H."/>
            <person name="Overmann J."/>
            <person name="Amann R."/>
            <person name="Jetten M.S.M."/>
            <person name="Mascher T."/>
            <person name="Medema M.H."/>
            <person name="Devos D.P."/>
            <person name="Kaster A.-K."/>
            <person name="Ovreas L."/>
            <person name="Rohde M."/>
            <person name="Galperin M.Y."/>
            <person name="Jogler C."/>
        </authorList>
    </citation>
    <scope>NUCLEOTIDE SEQUENCE [LARGE SCALE GENOMIC DNA]</scope>
    <source>
        <strain evidence="2 3">Mal52</strain>
    </source>
</reference>
<dbReference type="NCBIfam" id="NF038032">
    <property type="entry name" value="CehA_McbA_metalo"/>
    <property type="match status" value="1"/>
</dbReference>
<feature type="signal peptide" evidence="1">
    <location>
        <begin position="1"/>
        <end position="27"/>
    </location>
</feature>
<keyword evidence="3" id="KW-1185">Reference proteome</keyword>
<gene>
    <name evidence="2" type="ORF">Mal52_51950</name>
</gene>
<evidence type="ECO:0000256" key="1">
    <source>
        <dbReference type="SAM" id="SignalP"/>
    </source>
</evidence>
<dbReference type="RefSeq" id="WP_145379163.1">
    <property type="nucleotide sequence ID" value="NZ_CP036276.1"/>
</dbReference>
<evidence type="ECO:0000313" key="3">
    <source>
        <dbReference type="Proteomes" id="UP000319383"/>
    </source>
</evidence>
<dbReference type="AlphaFoldDB" id="A0A517ZW12"/>
<dbReference type="Proteomes" id="UP000319383">
    <property type="component" value="Chromosome"/>
</dbReference>
<feature type="chain" id="PRO_5021764872" evidence="1">
    <location>
        <begin position="28"/>
        <end position="546"/>
    </location>
</feature>
<proteinExistence type="predicted"/>
<sequence length="546" mass="61091" precursor="true">MRILNHRWTCLLFAQLCLLANLPAAMADETTPVRFHVVDADSNTPLPCRVYLRSATGTDYHVESADSAGSAVTYDVKRSAESFEKHTTVSAHPFTADLPPGDYTVTVERGKEYRLAKKTITVGTAPVEETIRLQRWVNMAERGWYSGDTHVHRTVAELPNVMLAEDLNVALPLSYWVRDAYTPPAQGDKSVPAKAELIRVDATHVIWPLNTEYELFSVNGKRHTLGAVFVLNQKQPLRLAAPPVAPIAAEARRQGALLDLDKHSWPWSMMLVPVMDVDLFELSNNHIWRTQFFFKQWTIEQLPPGWEIETDGDGFTERGWTDFGLKTYYALLNCGFNMRPTAGTASGVHPVPLGFGRVYVHLPDGFSYDKWMAGLDAGQSFVTTGPMLPATFNGKPAGTTFVHDAPTSVRIEATVLSDTPLESVEIIKNGEIIRTIAPTAQTVVGNHHEQVINETIPIEGTSWIAVRCFSRPPTGDRRRFAHTAPVHITIKDRPLHPRQFETQFLTNLVKQELVRNRGVLSDDELAEYERALQVYRKLHATAIPSR</sequence>
<accession>A0A517ZW12</accession>